<dbReference type="PANTHER" id="PTHR46733">
    <property type="entry name" value="26.5 KDA HEAT SHOCK PROTEIN, MITOCHONDRIAL"/>
    <property type="match status" value="1"/>
</dbReference>
<dbReference type="EMBL" id="JBJKTR010000024">
    <property type="protein sequence ID" value="KAL3322274.1"/>
    <property type="molecule type" value="Genomic_DNA"/>
</dbReference>
<keyword evidence="1" id="KW-0346">Stress response</keyword>
<protein>
    <recommendedName>
        <fullName evidence="6">SHSP domain-containing protein</fullName>
    </recommendedName>
</protein>
<feature type="domain" description="SHSP" evidence="6">
    <location>
        <begin position="126"/>
        <end position="241"/>
    </location>
</feature>
<keyword evidence="5" id="KW-0732">Signal</keyword>
<evidence type="ECO:0000256" key="3">
    <source>
        <dbReference type="RuleBase" id="RU003616"/>
    </source>
</evidence>
<dbReference type="PANTHER" id="PTHR46733:SF3">
    <property type="entry name" value="26.5 KDA HEAT SHOCK PROTEIN, MITOCHONDRIAL"/>
    <property type="match status" value="1"/>
</dbReference>
<dbReference type="CDD" id="cd06464">
    <property type="entry name" value="ACD_sHsps-like"/>
    <property type="match status" value="1"/>
</dbReference>
<evidence type="ECO:0000256" key="4">
    <source>
        <dbReference type="SAM" id="MobiDB-lite"/>
    </source>
</evidence>
<dbReference type="Pfam" id="PF00011">
    <property type="entry name" value="HSP20"/>
    <property type="match status" value="1"/>
</dbReference>
<feature type="chain" id="PRO_5044812780" description="SHSP domain-containing protein" evidence="5">
    <location>
        <begin position="17"/>
        <end position="241"/>
    </location>
</feature>
<dbReference type="Proteomes" id="UP001627284">
    <property type="component" value="Unassembled WGS sequence"/>
</dbReference>
<accession>A0ABD2QRW9</accession>
<dbReference type="InterPro" id="IPR044587">
    <property type="entry name" value="HSP21-like"/>
</dbReference>
<dbReference type="Gene3D" id="2.60.40.790">
    <property type="match status" value="1"/>
</dbReference>
<comment type="similarity">
    <text evidence="2 3">Belongs to the small heat shock protein (HSP20) family.</text>
</comment>
<gene>
    <name evidence="7" type="ORF">AABB24_039750</name>
</gene>
<evidence type="ECO:0000313" key="8">
    <source>
        <dbReference type="Proteomes" id="UP001627284"/>
    </source>
</evidence>
<name>A0ABD2QRW9_9SOLN</name>
<comment type="caution">
    <text evidence="7">The sequence shown here is derived from an EMBL/GenBank/DDBJ whole genome shotgun (WGS) entry which is preliminary data.</text>
</comment>
<dbReference type="InterPro" id="IPR002068">
    <property type="entry name" value="A-crystallin/Hsp20_dom"/>
</dbReference>
<evidence type="ECO:0000256" key="5">
    <source>
        <dbReference type="SAM" id="SignalP"/>
    </source>
</evidence>
<keyword evidence="8" id="KW-1185">Reference proteome</keyword>
<feature type="signal peptide" evidence="5">
    <location>
        <begin position="1"/>
        <end position="16"/>
    </location>
</feature>
<dbReference type="InterPro" id="IPR008978">
    <property type="entry name" value="HSP20-like_chaperone"/>
</dbReference>
<evidence type="ECO:0000256" key="2">
    <source>
        <dbReference type="PROSITE-ProRule" id="PRU00285"/>
    </source>
</evidence>
<dbReference type="SUPFAM" id="SSF49764">
    <property type="entry name" value="HSP20-like chaperones"/>
    <property type="match status" value="1"/>
</dbReference>
<organism evidence="7 8">
    <name type="scientific">Solanum stoloniferum</name>
    <dbReference type="NCBI Taxonomy" id="62892"/>
    <lineage>
        <taxon>Eukaryota</taxon>
        <taxon>Viridiplantae</taxon>
        <taxon>Streptophyta</taxon>
        <taxon>Embryophyta</taxon>
        <taxon>Tracheophyta</taxon>
        <taxon>Spermatophyta</taxon>
        <taxon>Magnoliopsida</taxon>
        <taxon>eudicotyledons</taxon>
        <taxon>Gunneridae</taxon>
        <taxon>Pentapetalae</taxon>
        <taxon>asterids</taxon>
        <taxon>lamiids</taxon>
        <taxon>Solanales</taxon>
        <taxon>Solanaceae</taxon>
        <taxon>Solanoideae</taxon>
        <taxon>Solaneae</taxon>
        <taxon>Solanum</taxon>
    </lineage>
</organism>
<sequence>MLINLLAMSLARLALKNLHQKSNPSVRHLNNNIQKQRWCSELVRRFSTESDKQQVADLAGNGKSEKQQVAVSDSGKKSKLFPRRRRRGNLWRRNEPDFAPALFENLPRGLGNALLQATENMNKIFDKLNLNPSQLLGRYKEDDKNYKIRYDVPGLGKEDVKIMVEDGILTIKGEHKEEKEEEGSDDEFWSSRSYGYYNNSIVLPEDAKVDEIKAEMKDGVLTITIPKSEKPKKDVKEIEVM</sequence>
<evidence type="ECO:0000259" key="6">
    <source>
        <dbReference type="PROSITE" id="PS01031"/>
    </source>
</evidence>
<dbReference type="PROSITE" id="PS01031">
    <property type="entry name" value="SHSP"/>
    <property type="match status" value="1"/>
</dbReference>
<proteinExistence type="inferred from homology"/>
<evidence type="ECO:0000313" key="7">
    <source>
        <dbReference type="EMBL" id="KAL3322274.1"/>
    </source>
</evidence>
<reference evidence="7 8" key="1">
    <citation type="submission" date="2024-05" db="EMBL/GenBank/DDBJ databases">
        <title>De novo assembly of an allotetraploid wild potato.</title>
        <authorList>
            <person name="Hosaka A.J."/>
        </authorList>
    </citation>
    <scope>NUCLEOTIDE SEQUENCE [LARGE SCALE GENOMIC DNA]</scope>
    <source>
        <tissue evidence="7">Young leaves</tissue>
    </source>
</reference>
<evidence type="ECO:0000256" key="1">
    <source>
        <dbReference type="ARBA" id="ARBA00023016"/>
    </source>
</evidence>
<feature type="region of interest" description="Disordered" evidence="4">
    <location>
        <begin position="57"/>
        <end position="77"/>
    </location>
</feature>
<dbReference type="AlphaFoldDB" id="A0ABD2QRW9"/>